<keyword evidence="2" id="KW-1185">Reference proteome</keyword>
<dbReference type="AlphaFoldDB" id="A0AA88T1N3"/>
<accession>A0AA88T1N3</accession>
<proteinExistence type="predicted"/>
<protein>
    <submittedName>
        <fullName evidence="1">Uncharacterized protein</fullName>
    </submittedName>
</protein>
<gene>
    <name evidence="1" type="ORF">Q5P01_003789</name>
</gene>
<comment type="caution">
    <text evidence="1">The sequence shown here is derived from an EMBL/GenBank/DDBJ whole genome shotgun (WGS) entry which is preliminary data.</text>
</comment>
<name>A0AA88T1N3_CHASR</name>
<reference evidence="1" key="1">
    <citation type="submission" date="2023-07" db="EMBL/GenBank/DDBJ databases">
        <title>Chromosome-level Genome Assembly of Striped Snakehead (Channa striata).</title>
        <authorList>
            <person name="Liu H."/>
        </authorList>
    </citation>
    <scope>NUCLEOTIDE SEQUENCE</scope>
    <source>
        <strain evidence="1">Gz</strain>
        <tissue evidence="1">Muscle</tissue>
    </source>
</reference>
<dbReference type="Proteomes" id="UP001187415">
    <property type="component" value="Unassembled WGS sequence"/>
</dbReference>
<evidence type="ECO:0000313" key="2">
    <source>
        <dbReference type="Proteomes" id="UP001187415"/>
    </source>
</evidence>
<sequence>MNPAGNRTETREVVAVMVSIFTSTLAQLATNKQNVDVFKEELDIPQFCDGARLIDKHPNRGVDHQLMIKGKR</sequence>
<organism evidence="1 2">
    <name type="scientific">Channa striata</name>
    <name type="common">Snakehead murrel</name>
    <name type="synonym">Ophicephalus striatus</name>
    <dbReference type="NCBI Taxonomy" id="64152"/>
    <lineage>
        <taxon>Eukaryota</taxon>
        <taxon>Metazoa</taxon>
        <taxon>Chordata</taxon>
        <taxon>Craniata</taxon>
        <taxon>Vertebrata</taxon>
        <taxon>Euteleostomi</taxon>
        <taxon>Actinopterygii</taxon>
        <taxon>Neopterygii</taxon>
        <taxon>Teleostei</taxon>
        <taxon>Neoteleostei</taxon>
        <taxon>Acanthomorphata</taxon>
        <taxon>Anabantaria</taxon>
        <taxon>Anabantiformes</taxon>
        <taxon>Channoidei</taxon>
        <taxon>Channidae</taxon>
        <taxon>Channa</taxon>
    </lineage>
</organism>
<evidence type="ECO:0000313" key="1">
    <source>
        <dbReference type="EMBL" id="KAK2859169.1"/>
    </source>
</evidence>
<dbReference type="EMBL" id="JAUPFM010000002">
    <property type="protein sequence ID" value="KAK2859169.1"/>
    <property type="molecule type" value="Genomic_DNA"/>
</dbReference>